<organism evidence="2 3">
    <name type="scientific">Pseudoprevotella muciniphila</name>
    <dbReference type="NCBI Taxonomy" id="2133944"/>
    <lineage>
        <taxon>Bacteria</taxon>
        <taxon>Pseudomonadati</taxon>
        <taxon>Bacteroidota</taxon>
        <taxon>Bacteroidia</taxon>
        <taxon>Bacteroidales</taxon>
        <taxon>Prevotellaceae</taxon>
        <taxon>Pseudoprevotella</taxon>
    </lineage>
</organism>
<dbReference type="InterPro" id="IPR054731">
    <property type="entry name" value="HisKin-conflict"/>
</dbReference>
<protein>
    <recommendedName>
        <fullName evidence="1">Histidine Kinase domain-containing protein</fullName>
    </recommendedName>
</protein>
<dbReference type="EMBL" id="CP033459">
    <property type="protein sequence ID" value="QFQ13571.1"/>
    <property type="molecule type" value="Genomic_DNA"/>
</dbReference>
<dbReference type="AlphaFoldDB" id="A0A5P8E980"/>
<dbReference type="Pfam" id="PF22561">
    <property type="entry name" value="HisKin-conflict"/>
    <property type="match status" value="1"/>
</dbReference>
<sequence length="402" mass="46933">MKQQELKEFISFFIHNKTLNQSQKRKVVSLLTRDLSPSITENDINIIDINTENKNLKKVAKVDRHRSGVDVSYISPKNLQKFLWEYNQDDVLKYTCHTIDSDNVIKDICEKCNVHNYSFEKHLFLIHKRFDDLLSHFKKRGIFLDKKMITLISVYLQGEDLNGNNNVTWSSNKIKDNWSSENLAKWASTNPQIIPNPGKNIATKQHNEGYSVPKAFISKITEDRIKTFSELIIFFKSQFHIRRDNSLQAILEVVNKNLSDNVFEISFSQQHFNKGVELFTDIDKLIQAYKSILNICKEHKPESEEFVKLELSLYDDIDSNCTKFCIHHLNTVYRRTMNSAIRLGERHSDLIKNQINGLCDLIIEAEFEDQNYGTLNLWDSSSELRCLPLDKNITGVKYILKF</sequence>
<dbReference type="OrthoDB" id="1443916at2"/>
<proteinExistence type="predicted"/>
<dbReference type="KEGG" id="alq:C7Y71_011460"/>
<gene>
    <name evidence="2" type="ORF">C7Y71_011460</name>
</gene>
<reference evidence="2 3" key="1">
    <citation type="submission" date="2018-11" db="EMBL/GenBank/DDBJ databases">
        <authorList>
            <person name="Na S.W."/>
            <person name="Baik M."/>
        </authorList>
    </citation>
    <scope>NUCLEOTIDE SEQUENCE [LARGE SCALE GENOMIC DNA]</scope>
    <source>
        <strain evidence="2 3">E39</strain>
    </source>
</reference>
<dbReference type="Proteomes" id="UP000249375">
    <property type="component" value="Chromosome"/>
</dbReference>
<dbReference type="RefSeq" id="WP_111899076.1">
    <property type="nucleotide sequence ID" value="NZ_CP033459.1"/>
</dbReference>
<keyword evidence="3" id="KW-1185">Reference proteome</keyword>
<evidence type="ECO:0000313" key="2">
    <source>
        <dbReference type="EMBL" id="QFQ13571.1"/>
    </source>
</evidence>
<name>A0A5P8E980_9BACT</name>
<evidence type="ECO:0000259" key="1">
    <source>
        <dbReference type="Pfam" id="PF22561"/>
    </source>
</evidence>
<accession>A0A5P8E980</accession>
<evidence type="ECO:0000313" key="3">
    <source>
        <dbReference type="Proteomes" id="UP000249375"/>
    </source>
</evidence>
<feature type="domain" description="Histidine Kinase" evidence="1">
    <location>
        <begin position="73"/>
        <end position="402"/>
    </location>
</feature>